<evidence type="ECO:0000256" key="2">
    <source>
        <dbReference type="SAM" id="SignalP"/>
    </source>
</evidence>
<organism evidence="3 4">
    <name type="scientific">Melipona quadrifasciata</name>
    <dbReference type="NCBI Taxonomy" id="166423"/>
    <lineage>
        <taxon>Eukaryota</taxon>
        <taxon>Metazoa</taxon>
        <taxon>Ecdysozoa</taxon>
        <taxon>Arthropoda</taxon>
        <taxon>Hexapoda</taxon>
        <taxon>Insecta</taxon>
        <taxon>Pterygota</taxon>
        <taxon>Neoptera</taxon>
        <taxon>Endopterygota</taxon>
        <taxon>Hymenoptera</taxon>
        <taxon>Apocrita</taxon>
        <taxon>Aculeata</taxon>
        <taxon>Apoidea</taxon>
        <taxon>Anthophila</taxon>
        <taxon>Apidae</taxon>
        <taxon>Melipona</taxon>
    </lineage>
</organism>
<dbReference type="Proteomes" id="UP000053105">
    <property type="component" value="Unassembled WGS sequence"/>
</dbReference>
<name>A0A0M8ZXT9_9HYME</name>
<gene>
    <name evidence="3" type="ORF">WN51_03285</name>
</gene>
<accession>A0A0M8ZXT9</accession>
<evidence type="ECO:0000256" key="1">
    <source>
        <dbReference type="SAM" id="MobiDB-lite"/>
    </source>
</evidence>
<keyword evidence="2" id="KW-0732">Signal</keyword>
<reference evidence="3 4" key="1">
    <citation type="submission" date="2015-07" db="EMBL/GenBank/DDBJ databases">
        <title>The genome of Melipona quadrifasciata.</title>
        <authorList>
            <person name="Pan H."/>
            <person name="Kapheim K."/>
        </authorList>
    </citation>
    <scope>NUCLEOTIDE SEQUENCE [LARGE SCALE GENOMIC DNA]</scope>
    <source>
        <strain evidence="3">0111107301</strain>
        <tissue evidence="3">Whole body</tissue>
    </source>
</reference>
<dbReference type="AlphaFoldDB" id="A0A0M8ZXT9"/>
<feature type="signal peptide" evidence="2">
    <location>
        <begin position="1"/>
        <end position="24"/>
    </location>
</feature>
<evidence type="ECO:0000313" key="4">
    <source>
        <dbReference type="Proteomes" id="UP000053105"/>
    </source>
</evidence>
<protein>
    <submittedName>
        <fullName evidence="3">Uncharacterized protein</fullName>
    </submittedName>
</protein>
<evidence type="ECO:0000313" key="3">
    <source>
        <dbReference type="EMBL" id="KOX72266.1"/>
    </source>
</evidence>
<dbReference type="EMBL" id="KQ435823">
    <property type="protein sequence ID" value="KOX72266.1"/>
    <property type="molecule type" value="Genomic_DNA"/>
</dbReference>
<proteinExistence type="predicted"/>
<feature type="region of interest" description="Disordered" evidence="1">
    <location>
        <begin position="194"/>
        <end position="219"/>
    </location>
</feature>
<feature type="chain" id="PRO_5005830825" evidence="2">
    <location>
        <begin position="25"/>
        <end position="319"/>
    </location>
</feature>
<keyword evidence="4" id="KW-1185">Reference proteome</keyword>
<feature type="compositionally biased region" description="Polar residues" evidence="1">
    <location>
        <begin position="207"/>
        <end position="219"/>
    </location>
</feature>
<sequence>MGMLIFIVKFMILVIFLLTPRVRASFHPTISTVWVQQACVATKLWPSGWALFYNRQGPQLWTEAWNQLSQTCAKYGPQDHPKRQRASALCATPWARNFPKPKEKKPGEHPCFLSACKSSLTTLELPQKGKPLISQTREKHTVQYQKVLASLYTRAKVHRVGYANESDATRCIQLVISATQAVIGFSSRYQWRSATRKRSRTGHDRTSQTTIAGAATSGRTTAQPRLVVEDSPLVINHRVQGQAFPSLISTFLRGFPLDGNSSVARDDCCLEVDPILTYKSKESTEALPSTVEDLSAVEQSSARGPRFCGVTGLLEAQVT</sequence>